<keyword evidence="3" id="KW-1185">Reference proteome</keyword>
<dbReference type="Proteomes" id="UP000324222">
    <property type="component" value="Unassembled WGS sequence"/>
</dbReference>
<feature type="compositionally biased region" description="Polar residues" evidence="1">
    <location>
        <begin position="1"/>
        <end position="19"/>
    </location>
</feature>
<dbReference type="EMBL" id="VSRR010025286">
    <property type="protein sequence ID" value="MPC66791.1"/>
    <property type="molecule type" value="Genomic_DNA"/>
</dbReference>
<sequence>MCQDNTWQGYTPSTTQPATNEAKEEVGWETRKEEDTVDRVECVAAPIETRVAGQLGRRE</sequence>
<evidence type="ECO:0000313" key="2">
    <source>
        <dbReference type="EMBL" id="MPC66791.1"/>
    </source>
</evidence>
<evidence type="ECO:0000256" key="1">
    <source>
        <dbReference type="SAM" id="MobiDB-lite"/>
    </source>
</evidence>
<name>A0A5B7H2J7_PORTR</name>
<reference evidence="2 3" key="1">
    <citation type="submission" date="2019-05" db="EMBL/GenBank/DDBJ databases">
        <title>Another draft genome of Portunus trituberculatus and its Hox gene families provides insights of decapod evolution.</title>
        <authorList>
            <person name="Jeong J.-H."/>
            <person name="Song I."/>
            <person name="Kim S."/>
            <person name="Choi T."/>
            <person name="Kim D."/>
            <person name="Ryu S."/>
            <person name="Kim W."/>
        </authorList>
    </citation>
    <scope>NUCLEOTIDE SEQUENCE [LARGE SCALE GENOMIC DNA]</scope>
    <source>
        <tissue evidence="2">Muscle</tissue>
    </source>
</reference>
<evidence type="ECO:0000313" key="3">
    <source>
        <dbReference type="Proteomes" id="UP000324222"/>
    </source>
</evidence>
<comment type="caution">
    <text evidence="2">The sequence shown here is derived from an EMBL/GenBank/DDBJ whole genome shotgun (WGS) entry which is preliminary data.</text>
</comment>
<feature type="region of interest" description="Disordered" evidence="1">
    <location>
        <begin position="1"/>
        <end position="33"/>
    </location>
</feature>
<accession>A0A5B7H2J7</accession>
<proteinExistence type="predicted"/>
<feature type="compositionally biased region" description="Basic and acidic residues" evidence="1">
    <location>
        <begin position="21"/>
        <end position="33"/>
    </location>
</feature>
<dbReference type="AlphaFoldDB" id="A0A5B7H2J7"/>
<gene>
    <name evidence="2" type="ORF">E2C01_060944</name>
</gene>
<protein>
    <submittedName>
        <fullName evidence="2">Uncharacterized protein</fullName>
    </submittedName>
</protein>
<organism evidence="2 3">
    <name type="scientific">Portunus trituberculatus</name>
    <name type="common">Swimming crab</name>
    <name type="synonym">Neptunus trituberculatus</name>
    <dbReference type="NCBI Taxonomy" id="210409"/>
    <lineage>
        <taxon>Eukaryota</taxon>
        <taxon>Metazoa</taxon>
        <taxon>Ecdysozoa</taxon>
        <taxon>Arthropoda</taxon>
        <taxon>Crustacea</taxon>
        <taxon>Multicrustacea</taxon>
        <taxon>Malacostraca</taxon>
        <taxon>Eumalacostraca</taxon>
        <taxon>Eucarida</taxon>
        <taxon>Decapoda</taxon>
        <taxon>Pleocyemata</taxon>
        <taxon>Brachyura</taxon>
        <taxon>Eubrachyura</taxon>
        <taxon>Portunoidea</taxon>
        <taxon>Portunidae</taxon>
        <taxon>Portuninae</taxon>
        <taxon>Portunus</taxon>
    </lineage>
</organism>